<name>A0AAN6YVZ0_9PEZI</name>
<dbReference type="InterPro" id="IPR017853">
    <property type="entry name" value="GH"/>
</dbReference>
<dbReference type="SUPFAM" id="SSF51445">
    <property type="entry name" value="(Trans)glycosidases"/>
    <property type="match status" value="1"/>
</dbReference>
<dbReference type="Proteomes" id="UP001302812">
    <property type="component" value="Unassembled WGS sequence"/>
</dbReference>
<evidence type="ECO:0000313" key="10">
    <source>
        <dbReference type="EMBL" id="KAK4114984.1"/>
    </source>
</evidence>
<evidence type="ECO:0000256" key="2">
    <source>
        <dbReference type="ARBA" id="ARBA00008061"/>
    </source>
</evidence>
<evidence type="ECO:0000259" key="9">
    <source>
        <dbReference type="SMART" id="SM00642"/>
    </source>
</evidence>
<evidence type="ECO:0000256" key="3">
    <source>
        <dbReference type="ARBA" id="ARBA00012741"/>
    </source>
</evidence>
<dbReference type="Pfam" id="PF00128">
    <property type="entry name" value="Alpha-amylase"/>
    <property type="match status" value="2"/>
</dbReference>
<dbReference type="GO" id="GO:0004556">
    <property type="term" value="F:alpha-amylase activity"/>
    <property type="evidence" value="ECO:0007669"/>
    <property type="project" value="TreeGrafter"/>
</dbReference>
<dbReference type="Gene3D" id="3.20.20.80">
    <property type="entry name" value="Glycosidases"/>
    <property type="match status" value="3"/>
</dbReference>
<evidence type="ECO:0000313" key="11">
    <source>
        <dbReference type="Proteomes" id="UP001302812"/>
    </source>
</evidence>
<reference evidence="10" key="1">
    <citation type="journal article" date="2023" name="Mol. Phylogenet. Evol.">
        <title>Genome-scale phylogeny and comparative genomics of the fungal order Sordariales.</title>
        <authorList>
            <person name="Hensen N."/>
            <person name="Bonometti L."/>
            <person name="Westerberg I."/>
            <person name="Brannstrom I.O."/>
            <person name="Guillou S."/>
            <person name="Cros-Aarteil S."/>
            <person name="Calhoun S."/>
            <person name="Haridas S."/>
            <person name="Kuo A."/>
            <person name="Mondo S."/>
            <person name="Pangilinan J."/>
            <person name="Riley R."/>
            <person name="LaButti K."/>
            <person name="Andreopoulos B."/>
            <person name="Lipzen A."/>
            <person name="Chen C."/>
            <person name="Yan M."/>
            <person name="Daum C."/>
            <person name="Ng V."/>
            <person name="Clum A."/>
            <person name="Steindorff A."/>
            <person name="Ohm R.A."/>
            <person name="Martin F."/>
            <person name="Silar P."/>
            <person name="Natvig D.O."/>
            <person name="Lalanne C."/>
            <person name="Gautier V."/>
            <person name="Ament-Velasquez S.L."/>
            <person name="Kruys A."/>
            <person name="Hutchinson M.I."/>
            <person name="Powell A.J."/>
            <person name="Barry K."/>
            <person name="Miller A.N."/>
            <person name="Grigoriev I.V."/>
            <person name="Debuchy R."/>
            <person name="Gladieux P."/>
            <person name="Hiltunen Thoren M."/>
            <person name="Johannesson H."/>
        </authorList>
    </citation>
    <scope>NUCLEOTIDE SEQUENCE</scope>
    <source>
        <strain evidence="10">CBS 508.74</strain>
    </source>
</reference>
<sequence>MPSTSGRPWWKDAVCYQIYPASFKDSNGDGLGDIPGILSKIDYLKDLGVDAIWISPMFDSPQVDMGYDISDYEKVYPPYGTIKDMEELIKACHDRGMKIILDLVINHTSDQHAWFKESRSSKDNPKRDWYIWKPPRYAEDGTRLPPTNWRSYFSGPAWEYDERTGEYYLHLFAKEQPDLNWENEETRKAIYDSAMRFWLEKGVDGFRVDCVNMYSKGVEFKDAPIVDANFYEQPAWVYYANGPRIHEFLREMNEKVLNAYDTVTIGELPHTPDPKKVLQYVGASDKQLSMVFQFDIVDIGQGREHKYHFQEWKLPLFKGIVAKWQQFIEGTDGWTTVFCENHDSLPTYPQQQYPMLTTKKNPLQTDQGRSVSRYASDAPEHREHSAKLLALLLCSLTGTLFLYQGQEIGMVNVPRDWPIESYRDIESVNFYHAMAAATNNDPAELDYVMRSLQILGRDNARLPMQWDGDKAYAGFTDSEKGPWMRVHDLFREINVARQLRVGDKSVLGFWRRMIRFRKEHAAVLVHGEFEAFGMEDEKTFVFGKKGGKDGEMRAAAVLNFSGEEQEVELPNYDGLVFAVGSYDDGVDEGAGGRVKKLRPWEGRLYLAGC</sequence>
<keyword evidence="6" id="KW-0462">Maltose metabolism</keyword>
<evidence type="ECO:0000256" key="7">
    <source>
        <dbReference type="ARBA" id="ARBA00041343"/>
    </source>
</evidence>
<dbReference type="FunFam" id="3.20.20.80:FF:000064">
    <property type="entry name" value="Oligo-1,6-glucosidase"/>
    <property type="match status" value="1"/>
</dbReference>
<evidence type="ECO:0000256" key="5">
    <source>
        <dbReference type="ARBA" id="ARBA00023295"/>
    </source>
</evidence>
<proteinExistence type="inferred from homology"/>
<dbReference type="FunFam" id="3.20.20.80:FF:000087">
    <property type="entry name" value="Oligo-1,6-glucosidase IMA1"/>
    <property type="match status" value="1"/>
</dbReference>
<dbReference type="EMBL" id="MU853335">
    <property type="protein sequence ID" value="KAK4114984.1"/>
    <property type="molecule type" value="Genomic_DNA"/>
</dbReference>
<organism evidence="10 11">
    <name type="scientific">Canariomyces notabilis</name>
    <dbReference type="NCBI Taxonomy" id="2074819"/>
    <lineage>
        <taxon>Eukaryota</taxon>
        <taxon>Fungi</taxon>
        <taxon>Dikarya</taxon>
        <taxon>Ascomycota</taxon>
        <taxon>Pezizomycotina</taxon>
        <taxon>Sordariomycetes</taxon>
        <taxon>Sordariomycetidae</taxon>
        <taxon>Sordariales</taxon>
        <taxon>Chaetomiaceae</taxon>
        <taxon>Canariomyces</taxon>
    </lineage>
</organism>
<accession>A0AAN6YVZ0</accession>
<gene>
    <name evidence="10" type="ORF">N656DRAFT_766272</name>
</gene>
<dbReference type="Gene3D" id="3.90.400.10">
    <property type="entry name" value="Oligo-1,6-glucosidase, Domain 2"/>
    <property type="match status" value="1"/>
</dbReference>
<dbReference type="AlphaFoldDB" id="A0AAN6YVZ0"/>
<dbReference type="Gene3D" id="2.60.40.1180">
    <property type="entry name" value="Golgi alpha-mannosidase II"/>
    <property type="match status" value="1"/>
</dbReference>
<comment type="similarity">
    <text evidence="2">Belongs to the glycosyl hydrolase 13 family.</text>
</comment>
<dbReference type="EC" id="3.2.1.20" evidence="3"/>
<evidence type="ECO:0000256" key="4">
    <source>
        <dbReference type="ARBA" id="ARBA00022801"/>
    </source>
</evidence>
<dbReference type="RefSeq" id="XP_064672554.1">
    <property type="nucleotide sequence ID" value="XM_064813469.1"/>
</dbReference>
<dbReference type="GO" id="GO:0004558">
    <property type="term" value="F:alpha-1,4-glucosidase activity"/>
    <property type="evidence" value="ECO:0007669"/>
    <property type="project" value="UniProtKB-EC"/>
</dbReference>
<keyword evidence="11" id="KW-1185">Reference proteome</keyword>
<dbReference type="GO" id="GO:0000025">
    <property type="term" value="P:maltose catabolic process"/>
    <property type="evidence" value="ECO:0007669"/>
    <property type="project" value="TreeGrafter"/>
</dbReference>
<dbReference type="PANTHER" id="PTHR10357">
    <property type="entry name" value="ALPHA-AMYLASE FAMILY MEMBER"/>
    <property type="match status" value="1"/>
</dbReference>
<dbReference type="FunFam" id="3.90.400.10:FF:000003">
    <property type="entry name" value="Probable alpha-glucosidase (Maltase)"/>
    <property type="match status" value="1"/>
</dbReference>
<dbReference type="CDD" id="cd11333">
    <property type="entry name" value="AmyAc_SI_OligoGlu_DGase"/>
    <property type="match status" value="1"/>
</dbReference>
<reference evidence="10" key="2">
    <citation type="submission" date="2023-05" db="EMBL/GenBank/DDBJ databases">
        <authorList>
            <consortium name="Lawrence Berkeley National Laboratory"/>
            <person name="Steindorff A."/>
            <person name="Hensen N."/>
            <person name="Bonometti L."/>
            <person name="Westerberg I."/>
            <person name="Brannstrom I.O."/>
            <person name="Guillou S."/>
            <person name="Cros-Aarteil S."/>
            <person name="Calhoun S."/>
            <person name="Haridas S."/>
            <person name="Kuo A."/>
            <person name="Mondo S."/>
            <person name="Pangilinan J."/>
            <person name="Riley R."/>
            <person name="Labutti K."/>
            <person name="Andreopoulos B."/>
            <person name="Lipzen A."/>
            <person name="Chen C."/>
            <person name="Yanf M."/>
            <person name="Daum C."/>
            <person name="Ng V."/>
            <person name="Clum A."/>
            <person name="Ohm R."/>
            <person name="Martin F."/>
            <person name="Silar P."/>
            <person name="Natvig D."/>
            <person name="Lalanne C."/>
            <person name="Gautier V."/>
            <person name="Ament-Velasquez S.L."/>
            <person name="Kruys A."/>
            <person name="Hutchinson M.I."/>
            <person name="Powell A.J."/>
            <person name="Barry K."/>
            <person name="Miller A.N."/>
            <person name="Grigoriev I.V."/>
            <person name="Debuchy R."/>
            <person name="Gladieux P."/>
            <person name="Thoren M.H."/>
            <person name="Johannesson H."/>
        </authorList>
    </citation>
    <scope>NUCLEOTIDE SEQUENCE</scope>
    <source>
        <strain evidence="10">CBS 508.74</strain>
    </source>
</reference>
<protein>
    <recommendedName>
        <fullName evidence="8">Alpha-glucosidase</fullName>
        <ecNumber evidence="3">3.2.1.20</ecNumber>
    </recommendedName>
    <alternativeName>
        <fullName evidence="7">Maltase</fullName>
    </alternativeName>
</protein>
<dbReference type="GO" id="GO:0004575">
    <property type="term" value="F:sucrose alpha-glucosidase activity"/>
    <property type="evidence" value="ECO:0007669"/>
    <property type="project" value="TreeGrafter"/>
</dbReference>
<dbReference type="InterPro" id="IPR006047">
    <property type="entry name" value="GH13_cat_dom"/>
</dbReference>
<comment type="catalytic activity">
    <reaction evidence="1">
        <text>Hydrolysis of terminal, non-reducing (1-&gt;4)-linked alpha-D-glucose residues with release of alpha-D-glucose.</text>
        <dbReference type="EC" id="3.2.1.20"/>
    </reaction>
</comment>
<feature type="domain" description="Glycosyl hydrolase family 13 catalytic" evidence="9">
    <location>
        <begin position="17"/>
        <end position="461"/>
    </location>
</feature>
<dbReference type="GeneID" id="89937594"/>
<dbReference type="GO" id="GO:0033934">
    <property type="term" value="F:glucan 1,4-alpha-maltotriohydrolase activity"/>
    <property type="evidence" value="ECO:0007669"/>
    <property type="project" value="TreeGrafter"/>
</dbReference>
<dbReference type="PANTHER" id="PTHR10357:SF222">
    <property type="entry name" value="MALTASE MALT (AFU_ORTHOLOGUE AFUA_8G07070)"/>
    <property type="match status" value="1"/>
</dbReference>
<dbReference type="InterPro" id="IPR045857">
    <property type="entry name" value="O16G_dom_2"/>
</dbReference>
<evidence type="ECO:0000256" key="6">
    <source>
        <dbReference type="ARBA" id="ARBA00026248"/>
    </source>
</evidence>
<comment type="caution">
    <text evidence="10">The sequence shown here is derived from an EMBL/GenBank/DDBJ whole genome shotgun (WGS) entry which is preliminary data.</text>
</comment>
<keyword evidence="5" id="KW-0326">Glycosidase</keyword>
<keyword evidence="4 10" id="KW-0378">Hydrolase</keyword>
<dbReference type="GO" id="GO:0004574">
    <property type="term" value="F:oligo-1,6-glucosidase activity"/>
    <property type="evidence" value="ECO:0007669"/>
    <property type="project" value="TreeGrafter"/>
</dbReference>
<dbReference type="GO" id="GO:0005987">
    <property type="term" value="P:sucrose catabolic process"/>
    <property type="evidence" value="ECO:0007669"/>
    <property type="project" value="TreeGrafter"/>
</dbReference>
<dbReference type="SMART" id="SM00642">
    <property type="entry name" value="Aamy"/>
    <property type="match status" value="1"/>
</dbReference>
<evidence type="ECO:0000256" key="1">
    <source>
        <dbReference type="ARBA" id="ARBA00001657"/>
    </source>
</evidence>
<evidence type="ECO:0000256" key="8">
    <source>
        <dbReference type="ARBA" id="ARBA00073730"/>
    </source>
</evidence>
<dbReference type="InterPro" id="IPR013780">
    <property type="entry name" value="Glyco_hydro_b"/>
</dbReference>